<protein>
    <submittedName>
        <fullName evidence="5">DUF6451 domain-containing protein</fullName>
    </submittedName>
</protein>
<reference evidence="3 4" key="2">
    <citation type="submission" date="2018-11" db="EMBL/GenBank/DDBJ databases">
        <authorList>
            <consortium name="Pathogen Informatics"/>
        </authorList>
    </citation>
    <scope>NUCLEOTIDE SEQUENCE [LARGE SCALE GENOMIC DNA]</scope>
    <source>
        <strain evidence="3">Dakar</strain>
        <strain evidence="4">Dakar, Senegal</strain>
    </source>
</reference>
<proteinExistence type="predicted"/>
<feature type="region of interest" description="Disordered" evidence="1">
    <location>
        <begin position="1"/>
        <end position="40"/>
    </location>
</feature>
<feature type="region of interest" description="Disordered" evidence="1">
    <location>
        <begin position="171"/>
        <end position="191"/>
    </location>
</feature>
<evidence type="ECO:0000313" key="3">
    <source>
        <dbReference type="EMBL" id="VDP75045.1"/>
    </source>
</evidence>
<feature type="compositionally biased region" description="Polar residues" evidence="1">
    <location>
        <begin position="13"/>
        <end position="39"/>
    </location>
</feature>
<evidence type="ECO:0000256" key="1">
    <source>
        <dbReference type="SAM" id="MobiDB-lite"/>
    </source>
</evidence>
<dbReference type="AlphaFoldDB" id="A0A183L1W2"/>
<name>A0A183L1W2_9TREM</name>
<dbReference type="Pfam" id="PF20049">
    <property type="entry name" value="DUF6451"/>
    <property type="match status" value="1"/>
</dbReference>
<dbReference type="WBParaSite" id="SCUD_0002131601-mRNA-1">
    <property type="protein sequence ID" value="SCUD_0002131601-mRNA-1"/>
    <property type="gene ID" value="SCUD_0002131601"/>
</dbReference>
<reference evidence="5" key="1">
    <citation type="submission" date="2016-06" db="UniProtKB">
        <authorList>
            <consortium name="WormBaseParasite"/>
        </authorList>
    </citation>
    <scope>IDENTIFICATION</scope>
</reference>
<evidence type="ECO:0000313" key="4">
    <source>
        <dbReference type="Proteomes" id="UP000279833"/>
    </source>
</evidence>
<dbReference type="InterPro" id="IPR045609">
    <property type="entry name" value="DUF6451"/>
</dbReference>
<feature type="domain" description="DUF6451" evidence="2">
    <location>
        <begin position="452"/>
        <end position="484"/>
    </location>
</feature>
<dbReference type="PANTHER" id="PTHR47027">
    <property type="entry name" value="REVERSE TRANSCRIPTASE DOMAIN-CONTAINING PROTEIN"/>
    <property type="match status" value="1"/>
</dbReference>
<keyword evidence="4" id="KW-1185">Reference proteome</keyword>
<sequence length="694" mass="79344">MERPNNVGDWEDQSNSNGNEEIQLGSTGNQRNPLDSGWTTKAKYGRDATILRTIEDVRTRRGADIASDHHLVVANLKLRLKKNWTTGQAALQRFNTAFHRDTNKFNEFKIALNNRLQALQNLLKEEETTMEDNWKGIKEALTSTCQEVLGLKKHHHKGWISIETLEKIKERKKKKAATNNSRTRAEKVQAQDEYTEANKQVKKSIRADKKKYVKELATTAEKAAREGNMKQLYDATKKLAEKYSKPERPVKDKEGRPITEIQQQPNRWVEYFEELLNRPALMNPPNIETTHTDLPIDVNPPTTEEIRMAIRQIKSGEAAGPDNIPAEALKSDIEVTTNIFHLIKNMWEEEQVPMDWKEGHLIKIPKKGDQSKCGNYRGITLLSVSGKVFNRVLLNRMKDAVLKFNTENSNTITLDGETLEDVESFTYLGSIIDEQGGSNADVKARIRKASTAFLQLKNIWNSKQLSTNIKVRIFNTNVKAVLLYGAETWRTTTTIIKKVQVFINSCLRKILNIHWPDTISNSLLWERTNQSPAEEEIRKRRWKWIGRTLRKSSNCITRQALTWNPEGKWRRGRPKNTLRREIKADMERMNNNWKELERIAQDRVGWRMQTGRQIGLAMSLENPNIDVCCLSEIRIQDSGEAVQIRSPTVASKSLFHVCLSGDPMTSSSGFVGVVAARSARAEAALIDQRVSVIK</sequence>
<evidence type="ECO:0000259" key="2">
    <source>
        <dbReference type="Pfam" id="PF20049"/>
    </source>
</evidence>
<organism evidence="5">
    <name type="scientific">Schistosoma curassoni</name>
    <dbReference type="NCBI Taxonomy" id="6186"/>
    <lineage>
        <taxon>Eukaryota</taxon>
        <taxon>Metazoa</taxon>
        <taxon>Spiralia</taxon>
        <taxon>Lophotrochozoa</taxon>
        <taxon>Platyhelminthes</taxon>
        <taxon>Trematoda</taxon>
        <taxon>Digenea</taxon>
        <taxon>Strigeidida</taxon>
        <taxon>Schistosomatoidea</taxon>
        <taxon>Schistosomatidae</taxon>
        <taxon>Schistosoma</taxon>
    </lineage>
</organism>
<dbReference type="Proteomes" id="UP000279833">
    <property type="component" value="Unassembled WGS sequence"/>
</dbReference>
<accession>A0A183L1W2</accession>
<gene>
    <name evidence="3" type="ORF">SCUD_LOCUS21313</name>
</gene>
<dbReference type="PANTHER" id="PTHR47027:SF25">
    <property type="entry name" value="REVERSE TRANSCRIPTASE DOMAIN-CONTAINING PROTEIN"/>
    <property type="match status" value="1"/>
</dbReference>
<dbReference type="EMBL" id="UZAK01046264">
    <property type="protein sequence ID" value="VDP75045.1"/>
    <property type="molecule type" value="Genomic_DNA"/>
</dbReference>
<evidence type="ECO:0000313" key="5">
    <source>
        <dbReference type="WBParaSite" id="SCUD_0002131601-mRNA-1"/>
    </source>
</evidence>